<accession>A0A2S6MY16</accession>
<organism evidence="6 7">
    <name type="scientific">Rhodoblastus sphagnicola</name>
    <dbReference type="NCBI Taxonomy" id="333368"/>
    <lineage>
        <taxon>Bacteria</taxon>
        <taxon>Pseudomonadati</taxon>
        <taxon>Pseudomonadota</taxon>
        <taxon>Alphaproteobacteria</taxon>
        <taxon>Hyphomicrobiales</taxon>
        <taxon>Rhodoblastaceae</taxon>
        <taxon>Rhodoblastus</taxon>
    </lineage>
</organism>
<keyword evidence="7" id="KW-1185">Reference proteome</keyword>
<keyword evidence="3" id="KW-0732">Signal</keyword>
<evidence type="ECO:0000313" key="6">
    <source>
        <dbReference type="EMBL" id="PPQ27252.1"/>
    </source>
</evidence>
<evidence type="ECO:0000256" key="2">
    <source>
        <dbReference type="ARBA" id="ARBA00005722"/>
    </source>
</evidence>
<evidence type="ECO:0000256" key="5">
    <source>
        <dbReference type="ARBA" id="ARBA00023237"/>
    </source>
</evidence>
<sequence length="354" mass="37784">MSPRAARRGPFSGLNTRAPFSLRVLLGRSGTVARKRRPRQSLVDGSSATVHRFGRLLQPTQSGDSVLKFAVRNILATLAVGAACAAQAADLPSSKAPAAPAPTQEDWFVTVSGQVSFGPSYPGAKSYDFSGIPGISLRRVGEKEPFGTPDDGFSFAFYNNDLLRFGAVGRLVGDRAVHDNNALKGLAYVPYSLELGGFAEVTPVSWGRLRLELRQAVSGHDGLVATVGGDVWQSWNGFTLSIGPRLNFGNDKYASTYFSVSQAQANANIGAGGKLYAYNAVGGLTSAGATTALRYDVNENWRATAFGTYQRLTGSVSNSPLAYSVGNGDRNQWTYGLEVAYRFRTTGQFIPGLF</sequence>
<dbReference type="InterPro" id="IPR010583">
    <property type="entry name" value="MipA"/>
</dbReference>
<reference evidence="6 7" key="1">
    <citation type="journal article" date="2018" name="Arch. Microbiol.">
        <title>New insights into the metabolic potential of the phototrophic purple bacterium Rhodopila globiformis DSM 161(T) from its draft genome sequence and evidence for a vanadium-dependent nitrogenase.</title>
        <authorList>
            <person name="Imhoff J.F."/>
            <person name="Rahn T."/>
            <person name="Kunzel S."/>
            <person name="Neulinger S.C."/>
        </authorList>
    </citation>
    <scope>NUCLEOTIDE SEQUENCE [LARGE SCALE GENOMIC DNA]</scope>
    <source>
        <strain evidence="6 7">DSM 16996</strain>
    </source>
</reference>
<keyword evidence="5" id="KW-0998">Cell outer membrane</keyword>
<evidence type="ECO:0000256" key="3">
    <source>
        <dbReference type="ARBA" id="ARBA00022729"/>
    </source>
</evidence>
<dbReference type="GO" id="GO:0009279">
    <property type="term" value="C:cell outer membrane"/>
    <property type="evidence" value="ECO:0007669"/>
    <property type="project" value="UniProtKB-SubCell"/>
</dbReference>
<dbReference type="PANTHER" id="PTHR38776">
    <property type="entry name" value="MLTA-INTERACTING PROTEIN-RELATED"/>
    <property type="match status" value="1"/>
</dbReference>
<dbReference type="EMBL" id="NHSJ01000126">
    <property type="protein sequence ID" value="PPQ27252.1"/>
    <property type="molecule type" value="Genomic_DNA"/>
</dbReference>
<evidence type="ECO:0008006" key="8">
    <source>
        <dbReference type="Google" id="ProtNLM"/>
    </source>
</evidence>
<keyword evidence="4" id="KW-0472">Membrane</keyword>
<dbReference type="AlphaFoldDB" id="A0A2S6MY16"/>
<name>A0A2S6MY16_9HYPH</name>
<comment type="caution">
    <text evidence="6">The sequence shown here is derived from an EMBL/GenBank/DDBJ whole genome shotgun (WGS) entry which is preliminary data.</text>
</comment>
<comment type="subcellular location">
    <subcellularLocation>
        <location evidence="1">Cell outer membrane</location>
    </subcellularLocation>
</comment>
<comment type="similarity">
    <text evidence="2">Belongs to the MipA/OmpV family.</text>
</comment>
<protein>
    <recommendedName>
        <fullName evidence="8">MipA/OmpV family protein</fullName>
    </recommendedName>
</protein>
<dbReference type="PANTHER" id="PTHR38776:SF1">
    <property type="entry name" value="MLTA-INTERACTING PROTEIN-RELATED"/>
    <property type="match status" value="1"/>
</dbReference>
<evidence type="ECO:0000256" key="1">
    <source>
        <dbReference type="ARBA" id="ARBA00004442"/>
    </source>
</evidence>
<dbReference type="Pfam" id="PF06629">
    <property type="entry name" value="MipA"/>
    <property type="match status" value="1"/>
</dbReference>
<proteinExistence type="inferred from homology"/>
<gene>
    <name evidence="6" type="ORF">CCR94_20705</name>
</gene>
<evidence type="ECO:0000313" key="7">
    <source>
        <dbReference type="Proteomes" id="UP000239089"/>
    </source>
</evidence>
<evidence type="ECO:0000256" key="4">
    <source>
        <dbReference type="ARBA" id="ARBA00023136"/>
    </source>
</evidence>
<dbReference type="Proteomes" id="UP000239089">
    <property type="component" value="Unassembled WGS sequence"/>
</dbReference>